<name>A0A433Q5Z1_9FUNG</name>
<dbReference type="AlphaFoldDB" id="A0A433Q5Z1"/>
<evidence type="ECO:0000313" key="2">
    <source>
        <dbReference type="EMBL" id="RUS25202.1"/>
    </source>
</evidence>
<feature type="region of interest" description="Disordered" evidence="1">
    <location>
        <begin position="55"/>
        <end position="78"/>
    </location>
</feature>
<accession>A0A433Q5Z1</accession>
<sequence length="92" mass="9903">MEADIICLQLTHWLGVVHSSPGSQMEMPSFGVIAPYADLSAKYSANISVTFVDGFQGQERDDRTQPETSGSSPTTTALMLPSCAQIFALGHR</sequence>
<dbReference type="EMBL" id="RBNJ01013637">
    <property type="protein sequence ID" value="RUS25202.1"/>
    <property type="molecule type" value="Genomic_DNA"/>
</dbReference>
<keyword evidence="3" id="KW-1185">Reference proteome</keyword>
<feature type="compositionally biased region" description="Polar residues" evidence="1">
    <location>
        <begin position="66"/>
        <end position="77"/>
    </location>
</feature>
<comment type="caution">
    <text evidence="2">The sequence shown here is derived from an EMBL/GenBank/DDBJ whole genome shotgun (WGS) entry which is preliminary data.</text>
</comment>
<reference evidence="2 3" key="1">
    <citation type="journal article" date="2018" name="New Phytol.">
        <title>Phylogenomics of Endogonaceae and evolution of mycorrhizas within Mucoromycota.</title>
        <authorList>
            <person name="Chang Y."/>
            <person name="Desiro A."/>
            <person name="Na H."/>
            <person name="Sandor L."/>
            <person name="Lipzen A."/>
            <person name="Clum A."/>
            <person name="Barry K."/>
            <person name="Grigoriev I.V."/>
            <person name="Martin F.M."/>
            <person name="Stajich J.E."/>
            <person name="Smith M.E."/>
            <person name="Bonito G."/>
            <person name="Spatafora J.W."/>
        </authorList>
    </citation>
    <scope>NUCLEOTIDE SEQUENCE [LARGE SCALE GENOMIC DNA]</scope>
    <source>
        <strain evidence="2 3">AD002</strain>
    </source>
</reference>
<gene>
    <name evidence="2" type="ORF">BC938DRAFT_472493</name>
</gene>
<evidence type="ECO:0000256" key="1">
    <source>
        <dbReference type="SAM" id="MobiDB-lite"/>
    </source>
</evidence>
<evidence type="ECO:0000313" key="3">
    <source>
        <dbReference type="Proteomes" id="UP000274822"/>
    </source>
</evidence>
<organism evidence="2 3">
    <name type="scientific">Jimgerdemannia flammicorona</name>
    <dbReference type="NCBI Taxonomy" id="994334"/>
    <lineage>
        <taxon>Eukaryota</taxon>
        <taxon>Fungi</taxon>
        <taxon>Fungi incertae sedis</taxon>
        <taxon>Mucoromycota</taxon>
        <taxon>Mucoromycotina</taxon>
        <taxon>Endogonomycetes</taxon>
        <taxon>Endogonales</taxon>
        <taxon>Endogonaceae</taxon>
        <taxon>Jimgerdemannia</taxon>
    </lineage>
</organism>
<dbReference type="Proteomes" id="UP000274822">
    <property type="component" value="Unassembled WGS sequence"/>
</dbReference>
<protein>
    <submittedName>
        <fullName evidence="2">Uncharacterized protein</fullName>
    </submittedName>
</protein>
<proteinExistence type="predicted"/>